<sequence>MYRPRFAAIGLCLLILLTGCTSAAPSMAVTSTMAPTSAVAVATPVPTATPLPVFAVGSSLGGIEVGGLDQAAALTLLREQLPVPSPLRLRAGSARLTIQPDDIGLVHSAEALLEEALDGLGDARSVTLPLRVVFDEEALGERLEGLSSEVGRAPTVSVLTETATISRSFVYTPGLTLDLDAAMRQIRAALEEPEPGVIELELVEDPAVPVISLEQVRDELLAMDEAWPGIVGVHLIDLATGEHVGVNERTVFAGASTIKTAILLYAYTQLEEFDEDTEAAIQAMITESDNLASNDVLAAAVGGQGTEYAFLGADAMSVMLEEQLGLRHTYLFVPFEAIDYIQVYKPSFRCGPEGRVGEAPYTQTGACLRAEPESMAHLYQLIDQCAQGEGELLELFEKLNPSRCTEMLDWLALNDDTTRMVAGVPEGVRVEHKSGWIETMQSDVGIVRSPGGAYVLAIYLYRPLLPGQYFWADEVMAPLVASFSRLAYTAYNPVRLDITEEE</sequence>
<gene>
    <name evidence="3" type="ORF">A9Q02_20190</name>
</gene>
<organism evidence="3 4">
    <name type="scientific">Candidatus Chloroploca asiatica</name>
    <dbReference type="NCBI Taxonomy" id="1506545"/>
    <lineage>
        <taxon>Bacteria</taxon>
        <taxon>Bacillati</taxon>
        <taxon>Chloroflexota</taxon>
        <taxon>Chloroflexia</taxon>
        <taxon>Chloroflexales</taxon>
        <taxon>Chloroflexineae</taxon>
        <taxon>Oscillochloridaceae</taxon>
        <taxon>Candidatus Chloroploca</taxon>
    </lineage>
</organism>
<keyword evidence="1" id="KW-0732">Signal</keyword>
<dbReference type="Gene3D" id="3.40.710.10">
    <property type="entry name" value="DD-peptidase/beta-lactamase superfamily"/>
    <property type="match status" value="1"/>
</dbReference>
<dbReference type="SUPFAM" id="SSF56601">
    <property type="entry name" value="beta-lactamase/transpeptidase-like"/>
    <property type="match status" value="1"/>
</dbReference>
<evidence type="ECO:0000256" key="1">
    <source>
        <dbReference type="SAM" id="SignalP"/>
    </source>
</evidence>
<dbReference type="InterPro" id="IPR000871">
    <property type="entry name" value="Beta-lactam_class-A"/>
</dbReference>
<dbReference type="PANTHER" id="PTHR35333:SF3">
    <property type="entry name" value="BETA-LACTAMASE-TYPE TRANSPEPTIDASE FOLD CONTAINING PROTEIN"/>
    <property type="match status" value="1"/>
</dbReference>
<evidence type="ECO:0000259" key="2">
    <source>
        <dbReference type="Pfam" id="PF13354"/>
    </source>
</evidence>
<reference evidence="3 4" key="1">
    <citation type="submission" date="2016-05" db="EMBL/GenBank/DDBJ databases">
        <authorList>
            <person name="Lavstsen T."/>
            <person name="Jespersen J.S."/>
        </authorList>
    </citation>
    <scope>NUCLEOTIDE SEQUENCE [LARGE SCALE GENOMIC DNA]</scope>
    <source>
        <strain evidence="3 4">B7-9</strain>
    </source>
</reference>
<proteinExistence type="predicted"/>
<feature type="signal peptide" evidence="1">
    <location>
        <begin position="1"/>
        <end position="23"/>
    </location>
</feature>
<comment type="caution">
    <text evidence="3">The sequence shown here is derived from an EMBL/GenBank/DDBJ whole genome shotgun (WGS) entry which is preliminary data.</text>
</comment>
<dbReference type="InterPro" id="IPR012338">
    <property type="entry name" value="Beta-lactam/transpept-like"/>
</dbReference>
<evidence type="ECO:0000313" key="3">
    <source>
        <dbReference type="EMBL" id="PDV96834.1"/>
    </source>
</evidence>
<protein>
    <recommendedName>
        <fullName evidence="2">Beta-lactamase class A catalytic domain-containing protein</fullName>
    </recommendedName>
</protein>
<dbReference type="PROSITE" id="PS51257">
    <property type="entry name" value="PROKAR_LIPOPROTEIN"/>
    <property type="match status" value="1"/>
</dbReference>
<name>A0A2H3KGI0_9CHLR</name>
<dbReference type="Pfam" id="PF13354">
    <property type="entry name" value="Beta-lactamase2"/>
    <property type="match status" value="2"/>
</dbReference>
<dbReference type="GO" id="GO:0008800">
    <property type="term" value="F:beta-lactamase activity"/>
    <property type="evidence" value="ECO:0007669"/>
    <property type="project" value="InterPro"/>
</dbReference>
<feature type="domain" description="Beta-lactamase class A catalytic" evidence="2">
    <location>
        <begin position="232"/>
        <end position="272"/>
    </location>
</feature>
<feature type="chain" id="PRO_5013796568" description="Beta-lactamase class A catalytic domain-containing protein" evidence="1">
    <location>
        <begin position="24"/>
        <end position="502"/>
    </location>
</feature>
<evidence type="ECO:0000313" key="4">
    <source>
        <dbReference type="Proteomes" id="UP000220922"/>
    </source>
</evidence>
<dbReference type="EMBL" id="LYXE01000178">
    <property type="protein sequence ID" value="PDV96834.1"/>
    <property type="molecule type" value="Genomic_DNA"/>
</dbReference>
<dbReference type="OrthoDB" id="138826at2"/>
<feature type="domain" description="Beta-lactamase class A catalytic" evidence="2">
    <location>
        <begin position="279"/>
        <end position="459"/>
    </location>
</feature>
<accession>A0A2H3KGI0</accession>
<dbReference type="RefSeq" id="WP_097655061.1">
    <property type="nucleotide sequence ID" value="NZ_LYXE01000178.1"/>
</dbReference>
<dbReference type="PANTHER" id="PTHR35333">
    <property type="entry name" value="BETA-LACTAMASE"/>
    <property type="match status" value="1"/>
</dbReference>
<keyword evidence="4" id="KW-1185">Reference proteome</keyword>
<dbReference type="GO" id="GO:0030655">
    <property type="term" value="P:beta-lactam antibiotic catabolic process"/>
    <property type="evidence" value="ECO:0007669"/>
    <property type="project" value="InterPro"/>
</dbReference>
<dbReference type="AlphaFoldDB" id="A0A2H3KGI0"/>
<dbReference type="GO" id="GO:0046677">
    <property type="term" value="P:response to antibiotic"/>
    <property type="evidence" value="ECO:0007669"/>
    <property type="project" value="InterPro"/>
</dbReference>
<dbReference type="Proteomes" id="UP000220922">
    <property type="component" value="Unassembled WGS sequence"/>
</dbReference>
<dbReference type="InterPro" id="IPR045155">
    <property type="entry name" value="Beta-lactam_cat"/>
</dbReference>